<dbReference type="InterPro" id="IPR051026">
    <property type="entry name" value="PI/PC_transfer"/>
</dbReference>
<dbReference type="PROSITE" id="PS50191">
    <property type="entry name" value="CRAL_TRIO"/>
    <property type="match status" value="1"/>
</dbReference>
<dbReference type="Pfam" id="PF00650">
    <property type="entry name" value="CRAL_TRIO"/>
    <property type="match status" value="1"/>
</dbReference>
<dbReference type="Gene3D" id="3.40.525.10">
    <property type="entry name" value="CRAL-TRIO lipid binding domain"/>
    <property type="match status" value="1"/>
</dbReference>
<dbReference type="InterPro" id="IPR036865">
    <property type="entry name" value="CRAL-TRIO_dom_sf"/>
</dbReference>
<protein>
    <recommendedName>
        <fullName evidence="2">CRAL-TRIO domain-containing protein</fullName>
    </recommendedName>
</protein>
<feature type="compositionally biased region" description="Low complexity" evidence="1">
    <location>
        <begin position="126"/>
        <end position="210"/>
    </location>
</feature>
<reference evidence="3" key="1">
    <citation type="submission" date="2023-03" db="EMBL/GenBank/DDBJ databases">
        <title>Mating type loci evolution in Malassezia.</title>
        <authorList>
            <person name="Coelho M.A."/>
        </authorList>
    </citation>
    <scope>NUCLEOTIDE SEQUENCE</scope>
    <source>
        <strain evidence="3">CBS 11721</strain>
    </source>
</reference>
<dbReference type="InterPro" id="IPR036273">
    <property type="entry name" value="CRAL/TRIO_N_dom_sf"/>
</dbReference>
<dbReference type="Gene3D" id="1.10.8.20">
    <property type="entry name" value="N-terminal domain of phosphatidylinositol transfer protein sec14p"/>
    <property type="match status" value="1"/>
</dbReference>
<organism evidence="3 4">
    <name type="scientific">Malassezia cuniculi</name>
    <dbReference type="NCBI Taxonomy" id="948313"/>
    <lineage>
        <taxon>Eukaryota</taxon>
        <taxon>Fungi</taxon>
        <taxon>Dikarya</taxon>
        <taxon>Basidiomycota</taxon>
        <taxon>Ustilaginomycotina</taxon>
        <taxon>Malasseziomycetes</taxon>
        <taxon>Malasseziales</taxon>
        <taxon>Malasseziaceae</taxon>
        <taxon>Malassezia</taxon>
    </lineage>
</organism>
<dbReference type="InterPro" id="IPR011074">
    <property type="entry name" value="CRAL/TRIO_N_dom"/>
</dbReference>
<dbReference type="EMBL" id="CP119881">
    <property type="protein sequence ID" value="WFD36612.1"/>
    <property type="molecule type" value="Genomic_DNA"/>
</dbReference>
<feature type="compositionally biased region" description="Polar residues" evidence="1">
    <location>
        <begin position="247"/>
        <end position="258"/>
    </location>
</feature>
<accession>A0AAF0J7H1</accession>
<dbReference type="CDD" id="cd00170">
    <property type="entry name" value="SEC14"/>
    <property type="match status" value="1"/>
</dbReference>
<feature type="domain" description="CRAL-TRIO" evidence="2">
    <location>
        <begin position="341"/>
        <end position="515"/>
    </location>
</feature>
<evidence type="ECO:0000259" key="2">
    <source>
        <dbReference type="PROSITE" id="PS50191"/>
    </source>
</evidence>
<dbReference type="SMART" id="SM01100">
    <property type="entry name" value="CRAL_TRIO_N"/>
    <property type="match status" value="1"/>
</dbReference>
<dbReference type="Proteomes" id="UP001219933">
    <property type="component" value="Chromosome 5"/>
</dbReference>
<dbReference type="InterPro" id="IPR001251">
    <property type="entry name" value="CRAL-TRIO_dom"/>
</dbReference>
<evidence type="ECO:0000313" key="4">
    <source>
        <dbReference type="Proteomes" id="UP001219933"/>
    </source>
</evidence>
<feature type="compositionally biased region" description="Polar residues" evidence="1">
    <location>
        <begin position="76"/>
        <end position="90"/>
    </location>
</feature>
<dbReference type="PANTHER" id="PTHR45657:SF1">
    <property type="entry name" value="CRAL-TRIO DOMAIN-CONTAINING PROTEIN YKL091C-RELATED"/>
    <property type="match status" value="1"/>
</dbReference>
<evidence type="ECO:0000256" key="1">
    <source>
        <dbReference type="SAM" id="MobiDB-lite"/>
    </source>
</evidence>
<dbReference type="SUPFAM" id="SSF46938">
    <property type="entry name" value="CRAL/TRIO N-terminal domain"/>
    <property type="match status" value="1"/>
</dbReference>
<feature type="compositionally biased region" description="Low complexity" evidence="1">
    <location>
        <begin position="223"/>
        <end position="240"/>
    </location>
</feature>
<evidence type="ECO:0000313" key="3">
    <source>
        <dbReference type="EMBL" id="WFD36612.1"/>
    </source>
</evidence>
<dbReference type="Pfam" id="PF03765">
    <property type="entry name" value="CRAL_TRIO_N"/>
    <property type="match status" value="1"/>
</dbReference>
<keyword evidence="4" id="KW-1185">Reference proteome</keyword>
<dbReference type="PANTHER" id="PTHR45657">
    <property type="entry name" value="CRAL-TRIO DOMAIN-CONTAINING PROTEIN YKL091C-RELATED"/>
    <property type="match status" value="1"/>
</dbReference>
<sequence length="542" mass="57883">MPIFYKSRASSLTPETAEAAQGASSDRRGSLSALRFSTSRFSSKPSKNAPVKNAAAAAQPDEPAAPTQNAAAAVSPVNNTSSAAPNTSPKTHTHHTGVAPYKPENLIQLPKPPVPGPKSPSRALSAAEATNDAAPPARPATSTTSATSATTPATPTAAATSAAPATLAPPAAPTTPNARQAPRAAQVSPTATTTTAASPATPASASTSPALLAVPGDHEKRVLSAPSSPTSSPLATPRPSVSMPKTEPSSPVRTTNFVPPSGHVGNLSTAQQEALDKLRAALKENGSISDDGPPYQETQLLRFLRARNFDVAAARDMFVKAEAWKHEIGLDQLCREFEFEERDRVAKHGWRMYFHKVDRLGRPIFIQDLSGLDPTRVFQHTSPERIIQNFAVTLEMAVRHRYDACTRAQGHLVDDNFMVLNVQGLGITTFWSMRQQLQQLLSILDENFPELSGRVQIINAPSLFSTVWAAIKGWLPPHTAEKINISGSNFKSDIYDFVDESDWPAYLGGKCQCTLDGAPHSCAVSDVGPWQHSLHEAYHNAK</sequence>
<dbReference type="AlphaFoldDB" id="A0AAF0J7H1"/>
<feature type="region of interest" description="Disordered" evidence="1">
    <location>
        <begin position="1"/>
        <end position="266"/>
    </location>
</feature>
<name>A0AAF0J7H1_9BASI</name>
<dbReference type="SUPFAM" id="SSF52087">
    <property type="entry name" value="CRAL/TRIO domain"/>
    <property type="match status" value="1"/>
</dbReference>
<proteinExistence type="predicted"/>
<gene>
    <name evidence="3" type="ORF">MCUN1_003497</name>
</gene>
<feature type="compositionally biased region" description="Low complexity" evidence="1">
    <location>
        <begin position="54"/>
        <end position="73"/>
    </location>
</feature>
<dbReference type="SMART" id="SM00516">
    <property type="entry name" value="SEC14"/>
    <property type="match status" value="1"/>
</dbReference>
<feature type="compositionally biased region" description="Polar residues" evidence="1">
    <location>
        <begin position="35"/>
        <end position="46"/>
    </location>
</feature>